<evidence type="ECO:0000313" key="5">
    <source>
        <dbReference type="Proteomes" id="UP000278422"/>
    </source>
</evidence>
<evidence type="ECO:0000313" key="2">
    <source>
        <dbReference type="EMBL" id="RRO87624.1"/>
    </source>
</evidence>
<reference evidence="4 5" key="1">
    <citation type="submission" date="2018-01" db="EMBL/GenBank/DDBJ databases">
        <title>Twenty Corynebacterium bovis Genomes.</title>
        <authorList>
            <person name="Gulvik C.A."/>
        </authorList>
    </citation>
    <scope>NUCLEOTIDE SEQUENCE [LARGE SCALE GENOMIC DNA]</scope>
    <source>
        <strain evidence="3 5">16-2004</strain>
        <strain evidence="2 4">F6900</strain>
    </source>
</reference>
<dbReference type="Pfam" id="PF09954">
    <property type="entry name" value="DUF2188"/>
    <property type="match status" value="1"/>
</dbReference>
<comment type="caution">
    <text evidence="3">The sequence shown here is derived from an EMBL/GenBank/DDBJ whole genome shotgun (WGS) entry which is preliminary data.</text>
</comment>
<dbReference type="GeneID" id="60808451"/>
<evidence type="ECO:0000313" key="4">
    <source>
        <dbReference type="Proteomes" id="UP000276526"/>
    </source>
</evidence>
<feature type="region of interest" description="Disordered" evidence="1">
    <location>
        <begin position="1"/>
        <end position="73"/>
    </location>
</feature>
<name>A0A3R8RFU5_9CORY</name>
<dbReference type="InterPro" id="IPR018691">
    <property type="entry name" value="DUF2188"/>
</dbReference>
<evidence type="ECO:0000313" key="3">
    <source>
        <dbReference type="EMBL" id="RRQ01996.1"/>
    </source>
</evidence>
<proteinExistence type="predicted"/>
<dbReference type="EMBL" id="PQNQ01000046">
    <property type="protein sequence ID" value="RRQ01996.1"/>
    <property type="molecule type" value="Genomic_DNA"/>
</dbReference>
<dbReference type="Proteomes" id="UP000276526">
    <property type="component" value="Unassembled WGS sequence"/>
</dbReference>
<feature type="compositionally biased region" description="Polar residues" evidence="1">
    <location>
        <begin position="1"/>
        <end position="12"/>
    </location>
</feature>
<dbReference type="EMBL" id="PQNK01000002">
    <property type="protein sequence ID" value="RRO87624.1"/>
    <property type="molecule type" value="Genomic_DNA"/>
</dbReference>
<dbReference type="AlphaFoldDB" id="A0A3R8RFU5"/>
<dbReference type="Proteomes" id="UP000278422">
    <property type="component" value="Unassembled WGS sequence"/>
</dbReference>
<gene>
    <name evidence="3" type="ORF">CXF42_10255</name>
    <name evidence="2" type="ORF">CXF48_01525</name>
</gene>
<feature type="compositionally biased region" description="Basic and acidic residues" evidence="1">
    <location>
        <begin position="51"/>
        <end position="73"/>
    </location>
</feature>
<accession>A0A3R8RFU5</accession>
<protein>
    <submittedName>
        <fullName evidence="3">DUF2188 domain-containing protein</fullName>
    </submittedName>
</protein>
<dbReference type="RefSeq" id="WP_010275339.1">
    <property type="nucleotide sequence ID" value="NZ_CP066067.1"/>
</dbReference>
<evidence type="ECO:0000256" key="1">
    <source>
        <dbReference type="SAM" id="MobiDB-lite"/>
    </source>
</evidence>
<organism evidence="3 5">
    <name type="scientific">Corynebacterium bovis</name>
    <dbReference type="NCBI Taxonomy" id="36808"/>
    <lineage>
        <taxon>Bacteria</taxon>
        <taxon>Bacillati</taxon>
        <taxon>Actinomycetota</taxon>
        <taxon>Actinomycetes</taxon>
        <taxon>Mycobacteriales</taxon>
        <taxon>Corynebacteriaceae</taxon>
        <taxon>Corynebacterium</taxon>
    </lineage>
</organism>
<dbReference type="OrthoDB" id="5194813at2"/>
<keyword evidence="5" id="KW-1185">Reference proteome</keyword>
<sequence>MSDNENANVHQTWDQDRQQWKVQSEGAEQAASYHDTEEEAREAAQTIARNRGTDWIKHRQEDNTIQERRSYSE</sequence>